<dbReference type="Pfam" id="PF00622">
    <property type="entry name" value="SPRY"/>
    <property type="match status" value="1"/>
</dbReference>
<protein>
    <submittedName>
        <fullName evidence="6">Protein gustavus</fullName>
    </submittedName>
</protein>
<reference evidence="6 7" key="1">
    <citation type="submission" date="2015-01" db="EMBL/GenBank/DDBJ databases">
        <title>Evolution of Trichinella species and genotypes.</title>
        <authorList>
            <person name="Korhonen P.K."/>
            <person name="Edoardo P."/>
            <person name="Giuseppe L.R."/>
            <person name="Gasser R.B."/>
        </authorList>
    </citation>
    <scope>NUCLEOTIDE SEQUENCE [LARGE SCALE GENOMIC DNA]</scope>
    <source>
        <strain evidence="6">ISS176</strain>
    </source>
</reference>
<dbReference type="SMART" id="SM00969">
    <property type="entry name" value="SOCS_box"/>
    <property type="match status" value="1"/>
</dbReference>
<dbReference type="AlphaFoldDB" id="A0A0V1IX94"/>
<dbReference type="Pfam" id="PF07525">
    <property type="entry name" value="SOCS_box"/>
    <property type="match status" value="1"/>
</dbReference>
<dbReference type="InterPro" id="IPR043136">
    <property type="entry name" value="B30.2/SPRY_sf"/>
</dbReference>
<evidence type="ECO:0000256" key="1">
    <source>
        <dbReference type="ARBA" id="ARBA00004496"/>
    </source>
</evidence>
<feature type="domain" description="B30.2/SPRY" evidence="4">
    <location>
        <begin position="59"/>
        <end position="256"/>
    </location>
</feature>
<dbReference type="Proteomes" id="UP000054826">
    <property type="component" value="Unassembled WGS sequence"/>
</dbReference>
<dbReference type="InterPro" id="IPR013320">
    <property type="entry name" value="ConA-like_dom_sf"/>
</dbReference>
<dbReference type="CDD" id="cd03587">
    <property type="entry name" value="SOCS"/>
    <property type="match status" value="1"/>
</dbReference>
<gene>
    <name evidence="6" type="primary">gus</name>
    <name evidence="6" type="ORF">T4C_1526</name>
</gene>
<dbReference type="PANTHER" id="PTHR12245:SF11">
    <property type="entry name" value="PROTEIN GUSTAVUS"/>
    <property type="match status" value="1"/>
</dbReference>
<dbReference type="GO" id="GO:0005737">
    <property type="term" value="C:cytoplasm"/>
    <property type="evidence" value="ECO:0007669"/>
    <property type="project" value="UniProtKB-SubCell"/>
</dbReference>
<dbReference type="EMBL" id="JYDV01000167">
    <property type="protein sequence ID" value="KRZ27374.1"/>
    <property type="molecule type" value="Genomic_DNA"/>
</dbReference>
<dbReference type="InterPro" id="IPR050672">
    <property type="entry name" value="FBXO45-Fsn/SPSB_families"/>
</dbReference>
<dbReference type="FunFam" id="1.10.750.20:FF:000001">
    <property type="entry name" value="Ankyrin repeat and SOCS box containing 1"/>
    <property type="match status" value="1"/>
</dbReference>
<dbReference type="GO" id="GO:0043161">
    <property type="term" value="P:proteasome-mediated ubiquitin-dependent protein catabolic process"/>
    <property type="evidence" value="ECO:0007669"/>
    <property type="project" value="TreeGrafter"/>
</dbReference>
<dbReference type="InterPro" id="IPR001496">
    <property type="entry name" value="SOCS_box"/>
</dbReference>
<dbReference type="InterPro" id="IPR003877">
    <property type="entry name" value="SPRY_dom"/>
</dbReference>
<dbReference type="GO" id="GO:0019005">
    <property type="term" value="C:SCF ubiquitin ligase complex"/>
    <property type="evidence" value="ECO:0007669"/>
    <property type="project" value="TreeGrafter"/>
</dbReference>
<sequence>LLKRCLDCTAALMTMGHKLSSGLFSRGLGESVSETGLNRSNHDTSTNFSYSNYRSYIRPSRLDIILNSELPSVEVQKANSWNPEDRSYNIFVKDDDPLTFHRYPVAQSTDCIRGKVGYTKGFHVWKVTWPLCQRGTHAVIGIATADAPLRSAGYCSLVGASADSWGWDIGRKKLYHDWRYKTSSNYPNFVDEIENYKVPQDFLMILDMDQGTLSFFADNKFLGVAFELLQGTKVYPIVSAVWGHCEVTLQYLGGLDPRPLSLSEICRRVIRKQMKEPSRENVEQLELPEILKDYLLYQ</sequence>
<keyword evidence="3" id="KW-0963">Cytoplasm</keyword>
<dbReference type="SUPFAM" id="SSF49899">
    <property type="entry name" value="Concanavalin A-like lectins/glucanases"/>
    <property type="match status" value="1"/>
</dbReference>
<dbReference type="InterPro" id="IPR001870">
    <property type="entry name" value="B30.2/SPRY"/>
</dbReference>
<dbReference type="PANTHER" id="PTHR12245">
    <property type="entry name" value="SPRY DOMAIN CONTAINING SOCS BOX PROTEIN"/>
    <property type="match status" value="1"/>
</dbReference>
<evidence type="ECO:0000259" key="4">
    <source>
        <dbReference type="PROSITE" id="PS50188"/>
    </source>
</evidence>
<evidence type="ECO:0000313" key="7">
    <source>
        <dbReference type="Proteomes" id="UP000054826"/>
    </source>
</evidence>
<dbReference type="Gene3D" id="2.60.120.920">
    <property type="match status" value="1"/>
</dbReference>
<comment type="subcellular location">
    <subcellularLocation>
        <location evidence="1">Cytoplasm</location>
    </subcellularLocation>
</comment>
<organism evidence="6 7">
    <name type="scientific">Trichinella pseudospiralis</name>
    <name type="common">Parasitic roundworm</name>
    <dbReference type="NCBI Taxonomy" id="6337"/>
    <lineage>
        <taxon>Eukaryota</taxon>
        <taxon>Metazoa</taxon>
        <taxon>Ecdysozoa</taxon>
        <taxon>Nematoda</taxon>
        <taxon>Enoplea</taxon>
        <taxon>Dorylaimia</taxon>
        <taxon>Trichinellida</taxon>
        <taxon>Trichinellidae</taxon>
        <taxon>Trichinella</taxon>
    </lineage>
</organism>
<proteinExistence type="inferred from homology"/>
<dbReference type="GO" id="GO:0035556">
    <property type="term" value="P:intracellular signal transduction"/>
    <property type="evidence" value="ECO:0007669"/>
    <property type="project" value="InterPro"/>
</dbReference>
<dbReference type="CDD" id="cd12906">
    <property type="entry name" value="SPRY_SOCS1-2-4"/>
    <property type="match status" value="1"/>
</dbReference>
<comment type="caution">
    <text evidence="6">The sequence shown here is derived from an EMBL/GenBank/DDBJ whole genome shotgun (WGS) entry which is preliminary data.</text>
</comment>
<dbReference type="FunFam" id="2.60.120.920:FF:000007">
    <property type="entry name" value="SPRY domain-containing SOCS box protein 1"/>
    <property type="match status" value="1"/>
</dbReference>
<evidence type="ECO:0000256" key="3">
    <source>
        <dbReference type="ARBA" id="ARBA00022490"/>
    </source>
</evidence>
<dbReference type="PROSITE" id="PS50225">
    <property type="entry name" value="SOCS"/>
    <property type="match status" value="1"/>
</dbReference>
<dbReference type="Gene3D" id="1.10.750.20">
    <property type="entry name" value="SOCS box"/>
    <property type="match status" value="1"/>
</dbReference>
<dbReference type="InterPro" id="IPR036036">
    <property type="entry name" value="SOCS_box-like_dom_sf"/>
</dbReference>
<feature type="domain" description="SOCS box" evidence="5">
    <location>
        <begin position="258"/>
        <end position="298"/>
    </location>
</feature>
<evidence type="ECO:0000313" key="6">
    <source>
        <dbReference type="EMBL" id="KRZ27374.1"/>
    </source>
</evidence>
<dbReference type="SUPFAM" id="SSF158235">
    <property type="entry name" value="SOCS box-like"/>
    <property type="match status" value="1"/>
</dbReference>
<dbReference type="SMART" id="SM00449">
    <property type="entry name" value="SPRY"/>
    <property type="match status" value="1"/>
</dbReference>
<comment type="similarity">
    <text evidence="2">Belongs to the SPSB family.</text>
</comment>
<feature type="non-terminal residue" evidence="6">
    <location>
        <position position="1"/>
    </location>
</feature>
<evidence type="ECO:0000259" key="5">
    <source>
        <dbReference type="PROSITE" id="PS50225"/>
    </source>
</evidence>
<name>A0A0V1IX94_TRIPS</name>
<dbReference type="PROSITE" id="PS50188">
    <property type="entry name" value="B302_SPRY"/>
    <property type="match status" value="1"/>
</dbReference>
<evidence type="ECO:0000256" key="2">
    <source>
        <dbReference type="ARBA" id="ARBA00010910"/>
    </source>
</evidence>
<accession>A0A0V1IX94</accession>